<dbReference type="InterPro" id="IPR029063">
    <property type="entry name" value="SAM-dependent_MTases_sf"/>
</dbReference>
<name>A0A1G4K7Z7_9SACH</name>
<evidence type="ECO:0000256" key="4">
    <source>
        <dbReference type="ARBA" id="ARBA00022691"/>
    </source>
</evidence>
<evidence type="ECO:0000313" key="6">
    <source>
        <dbReference type="EMBL" id="SCV00119.1"/>
    </source>
</evidence>
<reference evidence="7" key="1">
    <citation type="submission" date="2016-03" db="EMBL/GenBank/DDBJ databases">
        <authorList>
            <person name="Devillers Hugo."/>
        </authorList>
    </citation>
    <scope>NUCLEOTIDE SEQUENCE [LARGE SCALE GENOMIC DNA]</scope>
</reference>
<feature type="domain" description="Methyltransferase small" evidence="5">
    <location>
        <begin position="34"/>
        <end position="125"/>
    </location>
</feature>
<dbReference type="PANTHER" id="PTHR45875">
    <property type="entry name" value="METHYLTRANSFERASE N6AMT1"/>
    <property type="match status" value="1"/>
</dbReference>
<keyword evidence="3" id="KW-0808">Transferase</keyword>
<dbReference type="CDD" id="cd02440">
    <property type="entry name" value="AdoMet_MTases"/>
    <property type="match status" value="1"/>
</dbReference>
<gene>
    <name evidence="6" type="ORF">LAME_0G07624G</name>
</gene>
<dbReference type="EMBL" id="LT598484">
    <property type="protein sequence ID" value="SCV00119.1"/>
    <property type="molecule type" value="Genomic_DNA"/>
</dbReference>
<dbReference type="Pfam" id="PF05175">
    <property type="entry name" value="MTS"/>
    <property type="match status" value="1"/>
</dbReference>
<organism evidence="6 7">
    <name type="scientific">Lachancea meyersii CBS 8951</name>
    <dbReference type="NCBI Taxonomy" id="1266667"/>
    <lineage>
        <taxon>Eukaryota</taxon>
        <taxon>Fungi</taxon>
        <taxon>Dikarya</taxon>
        <taxon>Ascomycota</taxon>
        <taxon>Saccharomycotina</taxon>
        <taxon>Saccharomycetes</taxon>
        <taxon>Saccharomycetales</taxon>
        <taxon>Saccharomycetaceae</taxon>
        <taxon>Lachancea</taxon>
    </lineage>
</organism>
<evidence type="ECO:0000256" key="3">
    <source>
        <dbReference type="ARBA" id="ARBA00022679"/>
    </source>
</evidence>
<protein>
    <submittedName>
        <fullName evidence="6">LAME_0G07624g1_1</fullName>
    </submittedName>
</protein>
<keyword evidence="4" id="KW-0949">S-adenosyl-L-methionine</keyword>
<dbReference type="InterPro" id="IPR002052">
    <property type="entry name" value="DNA_methylase_N6_adenine_CS"/>
</dbReference>
<comment type="similarity">
    <text evidence="1">Belongs to the eukaryotic/archaeal PrmC-related family.</text>
</comment>
<keyword evidence="7" id="KW-1185">Reference proteome</keyword>
<evidence type="ECO:0000256" key="2">
    <source>
        <dbReference type="ARBA" id="ARBA00022603"/>
    </source>
</evidence>
<dbReference type="SUPFAM" id="SSF53335">
    <property type="entry name" value="S-adenosyl-L-methionine-dependent methyltransferases"/>
    <property type="match status" value="1"/>
</dbReference>
<dbReference type="InterPro" id="IPR052190">
    <property type="entry name" value="Euk-Arch_PrmC-MTase"/>
</dbReference>
<keyword evidence="2" id="KW-0489">Methyltransferase</keyword>
<dbReference type="Gene3D" id="3.40.50.150">
    <property type="entry name" value="Vaccinia Virus protein VP39"/>
    <property type="match status" value="1"/>
</dbReference>
<dbReference type="GO" id="GO:0003676">
    <property type="term" value="F:nucleic acid binding"/>
    <property type="evidence" value="ECO:0007669"/>
    <property type="project" value="InterPro"/>
</dbReference>
<dbReference type="Proteomes" id="UP000191144">
    <property type="component" value="Chromosome G"/>
</dbReference>
<evidence type="ECO:0000256" key="1">
    <source>
        <dbReference type="ARBA" id="ARBA00006149"/>
    </source>
</evidence>
<sequence>MLPTPHVSCDYDKVYEPSEDSFLLLDALEKDRAFLSQFLGSKAALVCELGCGSGIVTTFMMQNDIPSKYAIYVPTDLNPWAIESTVSTAQRNECDQQIFSPVRMNLAHSVRSRQIDLLVFNPPYVPAESVPKVPSDLDTSPAAGQEDDSTSDWLDLALLGGDDGMVVTWKVLENLDDFLAPEGIAYVLFCARNKPLEVVKHMQLQGWKSELVEHRKAGWEVLSIYKFYR</sequence>
<dbReference type="AlphaFoldDB" id="A0A1G4K7Z7"/>
<evidence type="ECO:0000259" key="5">
    <source>
        <dbReference type="Pfam" id="PF05175"/>
    </source>
</evidence>
<dbReference type="InterPro" id="IPR007848">
    <property type="entry name" value="Small_mtfrase_dom"/>
</dbReference>
<dbReference type="PANTHER" id="PTHR45875:SF1">
    <property type="entry name" value="METHYLTRANSFERASE N6AMT1"/>
    <property type="match status" value="1"/>
</dbReference>
<dbReference type="GO" id="GO:0008757">
    <property type="term" value="F:S-adenosylmethionine-dependent methyltransferase activity"/>
    <property type="evidence" value="ECO:0007669"/>
    <property type="project" value="TreeGrafter"/>
</dbReference>
<dbReference type="GO" id="GO:0032259">
    <property type="term" value="P:methylation"/>
    <property type="evidence" value="ECO:0007669"/>
    <property type="project" value="UniProtKB-KW"/>
</dbReference>
<dbReference type="GO" id="GO:0008276">
    <property type="term" value="F:protein methyltransferase activity"/>
    <property type="evidence" value="ECO:0007669"/>
    <property type="project" value="TreeGrafter"/>
</dbReference>
<accession>A0A1G4K7Z7</accession>
<dbReference type="GO" id="GO:0035657">
    <property type="term" value="C:eRF1 methyltransferase complex"/>
    <property type="evidence" value="ECO:0007669"/>
    <property type="project" value="TreeGrafter"/>
</dbReference>
<dbReference type="PROSITE" id="PS00092">
    <property type="entry name" value="N6_MTASE"/>
    <property type="match status" value="1"/>
</dbReference>
<dbReference type="OrthoDB" id="406152at2759"/>
<proteinExistence type="inferred from homology"/>
<evidence type="ECO:0000313" key="7">
    <source>
        <dbReference type="Proteomes" id="UP000191144"/>
    </source>
</evidence>